<dbReference type="OrthoDB" id="6372137at2759"/>
<dbReference type="Pfam" id="PF03188">
    <property type="entry name" value="Cytochrom_B561"/>
    <property type="match status" value="1"/>
</dbReference>
<evidence type="ECO:0000256" key="8">
    <source>
        <dbReference type="ARBA" id="ARBA00022989"/>
    </source>
</evidence>
<dbReference type="PANTHER" id="PTHR15422">
    <property type="entry name" value="OS05G0565100 PROTEIN"/>
    <property type="match status" value="1"/>
</dbReference>
<sequence length="126" mass="14434">MIIVISLTIVAVVFIFMELEFSWSAVPIKENPHALLGVITAGLCLLQLCIALMRCGPTHPRRSIFNWIHWLVGNSTYILAIVTIFFAVDLNKAQLPKEMDWILVGFVGFHFFVHLIFNFFELLQSR</sequence>
<evidence type="ECO:0000256" key="11">
    <source>
        <dbReference type="ARBA" id="ARBA00024225"/>
    </source>
</evidence>
<dbReference type="PROSITE" id="PS50939">
    <property type="entry name" value="CYTOCHROME_B561"/>
    <property type="match status" value="1"/>
</dbReference>
<dbReference type="EC" id="7.2.1.3" evidence="11"/>
<evidence type="ECO:0000313" key="14">
    <source>
        <dbReference type="Proteomes" id="UP000675881"/>
    </source>
</evidence>
<accession>A0A7R8CZI2</accession>
<evidence type="ECO:0000256" key="10">
    <source>
        <dbReference type="ARBA" id="ARBA00023136"/>
    </source>
</evidence>
<evidence type="ECO:0000256" key="4">
    <source>
        <dbReference type="ARBA" id="ARBA00022617"/>
    </source>
</evidence>
<comment type="subcellular location">
    <subcellularLocation>
        <location evidence="2">Membrane</location>
        <topology evidence="2">Multi-pass membrane protein</topology>
    </subcellularLocation>
</comment>
<proteinExistence type="predicted"/>
<evidence type="ECO:0000256" key="5">
    <source>
        <dbReference type="ARBA" id="ARBA00022692"/>
    </source>
</evidence>
<dbReference type="CDD" id="cd08760">
    <property type="entry name" value="Cyt_b561_FRRS1_like"/>
    <property type="match status" value="1"/>
</dbReference>
<comment type="cofactor">
    <cofactor evidence="1">
        <name>heme b</name>
        <dbReference type="ChEBI" id="CHEBI:60344"/>
    </cofactor>
</comment>
<keyword evidence="6" id="KW-0479">Metal-binding</keyword>
<dbReference type="InterPro" id="IPR045150">
    <property type="entry name" value="CYB561D1/2"/>
</dbReference>
<evidence type="ECO:0000259" key="12">
    <source>
        <dbReference type="PROSITE" id="PS50939"/>
    </source>
</evidence>
<dbReference type="GO" id="GO:0016020">
    <property type="term" value="C:membrane"/>
    <property type="evidence" value="ECO:0007669"/>
    <property type="project" value="UniProtKB-SubCell"/>
</dbReference>
<evidence type="ECO:0000313" key="13">
    <source>
        <dbReference type="EMBL" id="CAF2976261.1"/>
    </source>
</evidence>
<keyword evidence="7" id="KW-0249">Electron transport</keyword>
<evidence type="ECO:0000256" key="2">
    <source>
        <dbReference type="ARBA" id="ARBA00004141"/>
    </source>
</evidence>
<keyword evidence="8" id="KW-1133">Transmembrane helix</keyword>
<keyword evidence="9" id="KW-0408">Iron</keyword>
<reference evidence="13" key="1">
    <citation type="submission" date="2021-02" db="EMBL/GenBank/DDBJ databases">
        <authorList>
            <person name="Bekaert M."/>
        </authorList>
    </citation>
    <scope>NUCLEOTIDE SEQUENCE</scope>
    <source>
        <strain evidence="13">IoA-00</strain>
    </source>
</reference>
<keyword evidence="14" id="KW-1185">Reference proteome</keyword>
<dbReference type="Proteomes" id="UP000675881">
    <property type="component" value="Chromosome 6"/>
</dbReference>
<dbReference type="GO" id="GO:0046872">
    <property type="term" value="F:metal ion binding"/>
    <property type="evidence" value="ECO:0007669"/>
    <property type="project" value="UniProtKB-KW"/>
</dbReference>
<dbReference type="EMBL" id="HG994585">
    <property type="protein sequence ID" value="CAF2976261.1"/>
    <property type="molecule type" value="Genomic_DNA"/>
</dbReference>
<dbReference type="GO" id="GO:0140575">
    <property type="term" value="F:transmembrane monodehydroascorbate reductase activity"/>
    <property type="evidence" value="ECO:0007669"/>
    <property type="project" value="InterPro"/>
</dbReference>
<dbReference type="InterPro" id="IPR006593">
    <property type="entry name" value="Cyt_b561/ferric_Rdtase_TM"/>
</dbReference>
<dbReference type="AlphaFoldDB" id="A0A7R8CZI2"/>
<dbReference type="Gene3D" id="1.20.120.1770">
    <property type="match status" value="1"/>
</dbReference>
<protein>
    <recommendedName>
        <fullName evidence="11">ascorbate ferrireductase (transmembrane)</fullName>
        <ecNumber evidence="11">7.2.1.3</ecNumber>
    </recommendedName>
</protein>
<dbReference type="SMART" id="SM00665">
    <property type="entry name" value="B561"/>
    <property type="match status" value="1"/>
</dbReference>
<evidence type="ECO:0000256" key="9">
    <source>
        <dbReference type="ARBA" id="ARBA00023004"/>
    </source>
</evidence>
<feature type="domain" description="Cytochrome b561" evidence="12">
    <location>
        <begin position="1"/>
        <end position="123"/>
    </location>
</feature>
<organism evidence="13 14">
    <name type="scientific">Lepeophtheirus salmonis</name>
    <name type="common">Salmon louse</name>
    <name type="synonym">Caligus salmonis</name>
    <dbReference type="NCBI Taxonomy" id="72036"/>
    <lineage>
        <taxon>Eukaryota</taxon>
        <taxon>Metazoa</taxon>
        <taxon>Ecdysozoa</taxon>
        <taxon>Arthropoda</taxon>
        <taxon>Crustacea</taxon>
        <taxon>Multicrustacea</taxon>
        <taxon>Hexanauplia</taxon>
        <taxon>Copepoda</taxon>
        <taxon>Siphonostomatoida</taxon>
        <taxon>Caligidae</taxon>
        <taxon>Lepeophtheirus</taxon>
    </lineage>
</organism>
<dbReference type="GO" id="GO:0140571">
    <property type="term" value="F:transmembrane ascorbate ferrireductase activity"/>
    <property type="evidence" value="ECO:0007669"/>
    <property type="project" value="UniProtKB-EC"/>
</dbReference>
<name>A0A7R8CZI2_LEPSM</name>
<evidence type="ECO:0000256" key="3">
    <source>
        <dbReference type="ARBA" id="ARBA00022448"/>
    </source>
</evidence>
<keyword evidence="3" id="KW-0813">Transport</keyword>
<evidence type="ECO:0000256" key="1">
    <source>
        <dbReference type="ARBA" id="ARBA00001970"/>
    </source>
</evidence>
<gene>
    <name evidence="13" type="ORF">LSAA_12332</name>
</gene>
<keyword evidence="4" id="KW-0349">Heme</keyword>
<keyword evidence="10" id="KW-0472">Membrane</keyword>
<evidence type="ECO:0000256" key="7">
    <source>
        <dbReference type="ARBA" id="ARBA00022982"/>
    </source>
</evidence>
<keyword evidence="5" id="KW-0812">Transmembrane</keyword>
<evidence type="ECO:0000256" key="6">
    <source>
        <dbReference type="ARBA" id="ARBA00022723"/>
    </source>
</evidence>